<keyword evidence="5" id="KW-1185">Reference proteome</keyword>
<gene>
    <name evidence="4" type="ORF">AB0D95_06565</name>
</gene>
<feature type="transmembrane region" description="Helical" evidence="2">
    <location>
        <begin position="126"/>
        <end position="144"/>
    </location>
</feature>
<proteinExistence type="predicted"/>
<dbReference type="InterPro" id="IPR002656">
    <property type="entry name" value="Acyl_transf_3_dom"/>
</dbReference>
<evidence type="ECO:0000256" key="2">
    <source>
        <dbReference type="SAM" id="Phobius"/>
    </source>
</evidence>
<dbReference type="PANTHER" id="PTHR37312:SF1">
    <property type="entry name" value="MEMBRANE-BOUND ACYLTRANSFERASE YKRP-RELATED"/>
    <property type="match status" value="1"/>
</dbReference>
<evidence type="ECO:0000313" key="4">
    <source>
        <dbReference type="EMBL" id="MEU9576928.1"/>
    </source>
</evidence>
<evidence type="ECO:0000259" key="3">
    <source>
        <dbReference type="Pfam" id="PF01757"/>
    </source>
</evidence>
<feature type="transmembrane region" description="Helical" evidence="2">
    <location>
        <begin position="248"/>
        <end position="273"/>
    </location>
</feature>
<keyword evidence="2" id="KW-1133">Transmembrane helix</keyword>
<keyword evidence="2" id="KW-0472">Membrane</keyword>
<evidence type="ECO:0000256" key="1">
    <source>
        <dbReference type="SAM" id="MobiDB-lite"/>
    </source>
</evidence>
<feature type="region of interest" description="Disordered" evidence="1">
    <location>
        <begin position="1"/>
        <end position="26"/>
    </location>
</feature>
<organism evidence="4 5">
    <name type="scientific">Streptomyces chilikensis</name>
    <dbReference type="NCBI Taxonomy" id="1194079"/>
    <lineage>
        <taxon>Bacteria</taxon>
        <taxon>Bacillati</taxon>
        <taxon>Actinomycetota</taxon>
        <taxon>Actinomycetes</taxon>
        <taxon>Kitasatosporales</taxon>
        <taxon>Streptomycetaceae</taxon>
        <taxon>Streptomyces</taxon>
    </lineage>
</organism>
<dbReference type="InterPro" id="IPR052734">
    <property type="entry name" value="Nod_factor_acetyltransferase"/>
</dbReference>
<feature type="transmembrane region" description="Helical" evidence="2">
    <location>
        <begin position="61"/>
        <end position="83"/>
    </location>
</feature>
<comment type="caution">
    <text evidence="4">The sequence shown here is derived from an EMBL/GenBank/DDBJ whole genome shotgun (WGS) entry which is preliminary data.</text>
</comment>
<dbReference type="RefSeq" id="WP_359269627.1">
    <property type="nucleotide sequence ID" value="NZ_JBEZNA010000009.1"/>
</dbReference>
<evidence type="ECO:0000313" key="5">
    <source>
        <dbReference type="Proteomes" id="UP001551584"/>
    </source>
</evidence>
<dbReference type="Proteomes" id="UP001551584">
    <property type="component" value="Unassembled WGS sequence"/>
</dbReference>
<dbReference type="GO" id="GO:0016746">
    <property type="term" value="F:acyltransferase activity"/>
    <property type="evidence" value="ECO:0007669"/>
    <property type="project" value="UniProtKB-KW"/>
</dbReference>
<feature type="transmembrane region" description="Helical" evidence="2">
    <location>
        <begin position="318"/>
        <end position="338"/>
    </location>
</feature>
<feature type="domain" description="Acyltransferase 3" evidence="3">
    <location>
        <begin position="31"/>
        <end position="334"/>
    </location>
</feature>
<dbReference type="Pfam" id="PF01757">
    <property type="entry name" value="Acyl_transf_3"/>
    <property type="match status" value="1"/>
</dbReference>
<dbReference type="PANTHER" id="PTHR37312">
    <property type="entry name" value="MEMBRANE-BOUND ACYLTRANSFERASE YKRP-RELATED"/>
    <property type="match status" value="1"/>
</dbReference>
<keyword evidence="4" id="KW-0012">Acyltransferase</keyword>
<feature type="transmembrane region" description="Helical" evidence="2">
    <location>
        <begin position="38"/>
        <end position="55"/>
    </location>
</feature>
<sequence length="363" mass="40417">MSTATATAHRPGGLDEPGSSGPGDPSAARDAFFDNAKYLAILLVAVGHIWEPLLPGDREALTLYVFVYSFHMPAFIVVSGYFSRSFDGSPGRVRRLVACFAVPYVLFETAYALFTRWSDDDPQRPITLLDPTYVTWFLAALFVWRLTAPLWRSLRWPLPVALCVAMLASLSPSIGEDLDLQRVLQFLPYFVLGLCLRPEHFALVRHPAVRALSVPVALLGLAAVHWAVPRVSYAWLYHSSAAQQLGMSWWAGPVMTLLLFALAVVLVACFLSWVPARRTWFTALGTGTLYGYLLHGFLMKFLARTSLYDLLQPYGRLGHLAVTLLGALLVTALCTAPVRRLFRPVVEPRTPWAFRQPAEDARR</sequence>
<reference evidence="4 5" key="1">
    <citation type="submission" date="2024-06" db="EMBL/GenBank/DDBJ databases">
        <title>The Natural Products Discovery Center: Release of the First 8490 Sequenced Strains for Exploring Actinobacteria Biosynthetic Diversity.</title>
        <authorList>
            <person name="Kalkreuter E."/>
            <person name="Kautsar S.A."/>
            <person name="Yang D."/>
            <person name="Bader C.D."/>
            <person name="Teijaro C.N."/>
            <person name="Fluegel L."/>
            <person name="Davis C.M."/>
            <person name="Simpson J.R."/>
            <person name="Lauterbach L."/>
            <person name="Steele A.D."/>
            <person name="Gui C."/>
            <person name="Meng S."/>
            <person name="Li G."/>
            <person name="Viehrig K."/>
            <person name="Ye F."/>
            <person name="Su P."/>
            <person name="Kiefer A.F."/>
            <person name="Nichols A."/>
            <person name="Cepeda A.J."/>
            <person name="Yan W."/>
            <person name="Fan B."/>
            <person name="Jiang Y."/>
            <person name="Adhikari A."/>
            <person name="Zheng C.-J."/>
            <person name="Schuster L."/>
            <person name="Cowan T.M."/>
            <person name="Smanski M.J."/>
            <person name="Chevrette M.G."/>
            <person name="De Carvalho L.P.S."/>
            <person name="Shen B."/>
        </authorList>
    </citation>
    <scope>NUCLEOTIDE SEQUENCE [LARGE SCALE GENOMIC DNA]</scope>
    <source>
        <strain evidence="4 5">NPDC048117</strain>
    </source>
</reference>
<dbReference type="EMBL" id="JBEZNA010000009">
    <property type="protein sequence ID" value="MEU9576928.1"/>
    <property type="molecule type" value="Genomic_DNA"/>
</dbReference>
<feature type="transmembrane region" description="Helical" evidence="2">
    <location>
        <begin position="280"/>
        <end position="298"/>
    </location>
</feature>
<feature type="transmembrane region" description="Helical" evidence="2">
    <location>
        <begin position="208"/>
        <end position="228"/>
    </location>
</feature>
<name>A0ABV3EL61_9ACTN</name>
<keyword evidence="2" id="KW-0812">Transmembrane</keyword>
<protein>
    <submittedName>
        <fullName evidence="4">Acyltransferase family protein</fullName>
    </submittedName>
</protein>
<keyword evidence="4" id="KW-0808">Transferase</keyword>
<accession>A0ABV3EL61</accession>
<feature type="transmembrane region" description="Helical" evidence="2">
    <location>
        <begin position="95"/>
        <end position="114"/>
    </location>
</feature>